<keyword evidence="1" id="KW-0812">Transmembrane</keyword>
<feature type="transmembrane region" description="Helical" evidence="1">
    <location>
        <begin position="6"/>
        <end position="23"/>
    </location>
</feature>
<proteinExistence type="predicted"/>
<name>C2XY63_BACMY</name>
<evidence type="ECO:0000313" key="2">
    <source>
        <dbReference type="EMBL" id="EEL69440.1"/>
    </source>
</evidence>
<accession>C2XY63</accession>
<dbReference type="EMBL" id="ACMP01000094">
    <property type="protein sequence ID" value="EEL69440.1"/>
    <property type="molecule type" value="Genomic_DNA"/>
</dbReference>
<keyword evidence="1" id="KW-0472">Membrane</keyword>
<dbReference type="RefSeq" id="WP_002066843.1">
    <property type="nucleotide sequence ID" value="NZ_CM000737.1"/>
</dbReference>
<dbReference type="AlphaFoldDB" id="C2XY63"/>
<reference evidence="2" key="1">
    <citation type="journal article" date="2012" name="Genome Res.">
        <title>Genomic characterization of the Bacillus cereus sensu lato species: Backdrop to the evolution of Bacillus anthracis.</title>
        <authorList>
            <person name="Zwick M.E."/>
            <person name="Joseph S.J."/>
            <person name="Didelot X."/>
            <person name="Chen P.E."/>
            <person name="Bishop-Lilly K.A."/>
            <person name="Stewart A.C."/>
            <person name="Willner K."/>
            <person name="Nolan N."/>
            <person name="Lentz S."/>
            <person name="Thomason M.K."/>
            <person name="Sozhamannan S."/>
            <person name="Mateczun A.J."/>
            <person name="Du L."/>
            <person name="Read T.D."/>
        </authorList>
    </citation>
    <scope>NUCLEOTIDE SEQUENCE [LARGE SCALE GENOMIC DNA]</scope>
    <source>
        <strain evidence="2">AH603</strain>
    </source>
</reference>
<dbReference type="Proteomes" id="UP000001753">
    <property type="component" value="Chromosome"/>
</dbReference>
<keyword evidence="1" id="KW-1133">Transmembrane helix</keyword>
<gene>
    <name evidence="2" type="ORF">bcere0026_36410</name>
</gene>
<evidence type="ECO:0000256" key="1">
    <source>
        <dbReference type="SAM" id="Phobius"/>
    </source>
</evidence>
<sequence>MNWIDFILGCCVGSVLGIIFCSVQEVRGKLDIDRSVRKEMEQLKAMKNDKE</sequence>
<protein>
    <submittedName>
        <fullName evidence="2">Uncharacterized protein</fullName>
    </submittedName>
</protein>
<organism evidence="2">
    <name type="scientific">Bacillus mycoides</name>
    <dbReference type="NCBI Taxonomy" id="1405"/>
    <lineage>
        <taxon>Bacteria</taxon>
        <taxon>Bacillati</taxon>
        <taxon>Bacillota</taxon>
        <taxon>Bacilli</taxon>
        <taxon>Bacillales</taxon>
        <taxon>Bacillaceae</taxon>
        <taxon>Bacillus</taxon>
        <taxon>Bacillus cereus group</taxon>
    </lineage>
</organism>
<dbReference type="HOGENOM" id="CLU_3095301_0_0_9"/>
<comment type="caution">
    <text evidence="2">The sequence shown here is derived from an EMBL/GenBank/DDBJ whole genome shotgun (WGS) entry which is preliminary data.</text>
</comment>